<evidence type="ECO:0000313" key="3">
    <source>
        <dbReference type="Proteomes" id="UP000075357"/>
    </source>
</evidence>
<dbReference type="Proteomes" id="UP000075357">
    <property type="component" value="Unassembled WGS sequence"/>
</dbReference>
<proteinExistence type="predicted"/>
<dbReference type="PATRIC" id="fig|36807.3.peg.1875"/>
<reference evidence="2 3" key="1">
    <citation type="submission" date="2016-01" db="EMBL/GenBank/DDBJ databases">
        <title>Draft genome sequences of Microbacterium laevaniformans LCDC 91-0039 and the type strain of Microbacterium hominis LCDC 84-209.</title>
        <authorList>
            <person name="Bernier A.-M."/>
            <person name="Bernard K."/>
        </authorList>
    </citation>
    <scope>NUCLEOTIDE SEQUENCE [LARGE SCALE GENOMIC DNA]</scope>
    <source>
        <strain evidence="2 3">LCDC 91-0039</strain>
    </source>
</reference>
<evidence type="ECO:0000313" key="2">
    <source>
        <dbReference type="EMBL" id="KXZ60123.1"/>
    </source>
</evidence>
<feature type="transmembrane region" description="Helical" evidence="1">
    <location>
        <begin position="112"/>
        <end position="138"/>
    </location>
</feature>
<gene>
    <name evidence="2" type="ORF">Mlaev_01849</name>
</gene>
<evidence type="ECO:0000256" key="1">
    <source>
        <dbReference type="SAM" id="Phobius"/>
    </source>
</evidence>
<name>A0A150HDD2_9MICO</name>
<feature type="transmembrane region" description="Helical" evidence="1">
    <location>
        <begin position="42"/>
        <end position="63"/>
    </location>
</feature>
<organism evidence="2 3">
    <name type="scientific">Microbacterium laevaniformans</name>
    <dbReference type="NCBI Taxonomy" id="36807"/>
    <lineage>
        <taxon>Bacteria</taxon>
        <taxon>Bacillati</taxon>
        <taxon>Actinomycetota</taxon>
        <taxon>Actinomycetes</taxon>
        <taxon>Micrococcales</taxon>
        <taxon>Microbacteriaceae</taxon>
        <taxon>Microbacterium</taxon>
    </lineage>
</organism>
<keyword evidence="1" id="KW-1133">Transmembrane helix</keyword>
<dbReference type="STRING" id="36807.Mlaev_01849"/>
<accession>A0A150HDD2</accession>
<keyword evidence="1" id="KW-0472">Membrane</keyword>
<keyword evidence="3" id="KW-1185">Reference proteome</keyword>
<protein>
    <submittedName>
        <fullName evidence="2">Uncharacterized protein</fullName>
    </submittedName>
</protein>
<sequence length="152" mass="14837">MSMLRSRARRGVLAAFVVTSHGGLQAAFVAVAPRLPLDAGAIALDAASALVMLVAAAALWTLALRAVARGTLLTLFIVGLVVGASAVVAPVALPVVVALASPLIAVGAPSTAAAIAPGAALAWVLIGVGAVGLIGAWVRWAGARTSPGPAQP</sequence>
<dbReference type="EMBL" id="LRAD01000038">
    <property type="protein sequence ID" value="KXZ60123.1"/>
    <property type="molecule type" value="Genomic_DNA"/>
</dbReference>
<comment type="caution">
    <text evidence="2">The sequence shown here is derived from an EMBL/GenBank/DDBJ whole genome shotgun (WGS) entry which is preliminary data.</text>
</comment>
<dbReference type="AlphaFoldDB" id="A0A150HDD2"/>
<dbReference type="RefSeq" id="WP_157557039.1">
    <property type="nucleotide sequence ID" value="NZ_LRAD01000038.1"/>
</dbReference>
<keyword evidence="1" id="KW-0812">Transmembrane</keyword>
<feature type="transmembrane region" description="Helical" evidence="1">
    <location>
        <begin position="75"/>
        <end position="100"/>
    </location>
</feature>